<dbReference type="AlphaFoldDB" id="A0A9P5CJF4"/>
<keyword evidence="2" id="KW-1185">Reference proteome</keyword>
<name>A0A9P5CJF4_CRYP1</name>
<evidence type="ECO:0000313" key="2">
    <source>
        <dbReference type="Proteomes" id="UP000803844"/>
    </source>
</evidence>
<comment type="caution">
    <text evidence="1">The sequence shown here is derived from an EMBL/GenBank/DDBJ whole genome shotgun (WGS) entry which is preliminary data.</text>
</comment>
<accession>A0A9P5CJF4</accession>
<dbReference type="GeneID" id="63834923"/>
<protein>
    <submittedName>
        <fullName evidence="1">Uncharacterized protein</fullName>
    </submittedName>
</protein>
<reference evidence="1" key="1">
    <citation type="journal article" date="2020" name="Phytopathology">
        <title>Genome sequence of the chestnut blight fungus Cryphonectria parasitica EP155: A fundamental resource for an archetypical invasive plant pathogen.</title>
        <authorList>
            <person name="Crouch J.A."/>
            <person name="Dawe A."/>
            <person name="Aerts A."/>
            <person name="Barry K."/>
            <person name="Churchill A.C.L."/>
            <person name="Grimwood J."/>
            <person name="Hillman B."/>
            <person name="Milgroom M.G."/>
            <person name="Pangilinan J."/>
            <person name="Smith M."/>
            <person name="Salamov A."/>
            <person name="Schmutz J."/>
            <person name="Yadav J."/>
            <person name="Grigoriev I.V."/>
            <person name="Nuss D."/>
        </authorList>
    </citation>
    <scope>NUCLEOTIDE SEQUENCE</scope>
    <source>
        <strain evidence="1">EP155</strain>
    </source>
</reference>
<dbReference type="EMBL" id="MU032351">
    <property type="protein sequence ID" value="KAF3761224.1"/>
    <property type="molecule type" value="Genomic_DNA"/>
</dbReference>
<dbReference type="Proteomes" id="UP000803844">
    <property type="component" value="Unassembled WGS sequence"/>
</dbReference>
<sequence>MQSISAIISSAGKVYKINKLAIYNSNQKMLHGFLTYCRAYFLYYKTQFIKKSEKIILIGTHLEKNALI</sequence>
<organism evidence="1 2">
    <name type="scientific">Cryphonectria parasitica (strain ATCC 38755 / EP155)</name>
    <dbReference type="NCBI Taxonomy" id="660469"/>
    <lineage>
        <taxon>Eukaryota</taxon>
        <taxon>Fungi</taxon>
        <taxon>Dikarya</taxon>
        <taxon>Ascomycota</taxon>
        <taxon>Pezizomycotina</taxon>
        <taxon>Sordariomycetes</taxon>
        <taxon>Sordariomycetidae</taxon>
        <taxon>Diaporthales</taxon>
        <taxon>Cryphonectriaceae</taxon>
        <taxon>Cryphonectria-Endothia species complex</taxon>
        <taxon>Cryphonectria</taxon>
    </lineage>
</organism>
<proteinExistence type="predicted"/>
<dbReference type="RefSeq" id="XP_040772203.1">
    <property type="nucleotide sequence ID" value="XM_040917794.1"/>
</dbReference>
<gene>
    <name evidence="1" type="ORF">M406DRAFT_266321</name>
</gene>
<evidence type="ECO:0000313" key="1">
    <source>
        <dbReference type="EMBL" id="KAF3761224.1"/>
    </source>
</evidence>